<gene>
    <name evidence="2" type="ORF">C7440_2278</name>
</gene>
<keyword evidence="3" id="KW-1185">Reference proteome</keyword>
<reference evidence="2 3" key="1">
    <citation type="submission" date="2018-04" db="EMBL/GenBank/DDBJ databases">
        <title>Genomic Encyclopedia of Type Strains, Phase IV (KMG-IV): sequencing the most valuable type-strain genomes for metagenomic binning, comparative biology and taxonomic classification.</title>
        <authorList>
            <person name="Goeker M."/>
        </authorList>
    </citation>
    <scope>NUCLEOTIDE SEQUENCE [LARGE SCALE GENOMIC DNA]</scope>
    <source>
        <strain evidence="2 3">DSM 10065</strain>
    </source>
</reference>
<protein>
    <submittedName>
        <fullName evidence="2">Uncharacterized protein</fullName>
    </submittedName>
</protein>
<organism evidence="2 3">
    <name type="scientific">Pusillimonas noertemannii</name>
    <dbReference type="NCBI Taxonomy" id="305977"/>
    <lineage>
        <taxon>Bacteria</taxon>
        <taxon>Pseudomonadati</taxon>
        <taxon>Pseudomonadota</taxon>
        <taxon>Betaproteobacteria</taxon>
        <taxon>Burkholderiales</taxon>
        <taxon>Alcaligenaceae</taxon>
        <taxon>Pusillimonas</taxon>
    </lineage>
</organism>
<keyword evidence="1" id="KW-0472">Membrane</keyword>
<evidence type="ECO:0000313" key="2">
    <source>
        <dbReference type="EMBL" id="PVY61553.1"/>
    </source>
</evidence>
<keyword evidence="1" id="KW-1133">Transmembrane helix</keyword>
<evidence type="ECO:0000313" key="3">
    <source>
        <dbReference type="Proteomes" id="UP000246145"/>
    </source>
</evidence>
<dbReference type="EMBL" id="QEKO01000003">
    <property type="protein sequence ID" value="PVY61553.1"/>
    <property type="molecule type" value="Genomic_DNA"/>
</dbReference>
<comment type="caution">
    <text evidence="2">The sequence shown here is derived from an EMBL/GenBank/DDBJ whole genome shotgun (WGS) entry which is preliminary data.</text>
</comment>
<evidence type="ECO:0000256" key="1">
    <source>
        <dbReference type="SAM" id="Phobius"/>
    </source>
</evidence>
<feature type="transmembrane region" description="Helical" evidence="1">
    <location>
        <begin position="6"/>
        <end position="27"/>
    </location>
</feature>
<dbReference type="AlphaFoldDB" id="A0A2U1CKN3"/>
<dbReference type="Proteomes" id="UP000246145">
    <property type="component" value="Unassembled WGS sequence"/>
</dbReference>
<accession>A0A2U1CKN3</accession>
<sequence>MSAIPTISIKLYLFGVSCLGLLAWLIWRDGKR</sequence>
<name>A0A2U1CKN3_9BURK</name>
<proteinExistence type="predicted"/>
<keyword evidence="1" id="KW-0812">Transmembrane</keyword>